<evidence type="ECO:0000259" key="5">
    <source>
        <dbReference type="PROSITE" id="PS51078"/>
    </source>
</evidence>
<evidence type="ECO:0000313" key="7">
    <source>
        <dbReference type="Proteomes" id="UP000306980"/>
    </source>
</evidence>
<feature type="domain" description="IclR-ED" evidence="5">
    <location>
        <begin position="71"/>
        <end position="246"/>
    </location>
</feature>
<sequence>MKTKADVSATVLRAIKILNYLKETPGPQSVSYISNALDISPTIVHRLLTTLKMEGFVFQDVQSKQYSLGAVFLEYSNKLLTELPFASIVEPWLIHLRNITGETVGFYIPNGHMRLCVMECESQQEIRRSVGVGTQHPIHVGATGRAILAFQSEEIQQRTLQRLTSEEQGLLDKKMQATRDYGYAISVEEINANVSALSAPVFDQQQRVVGAVSISGPTFRFNKEMVDKHISTLIHATTEISAVPGT</sequence>
<evidence type="ECO:0000313" key="6">
    <source>
        <dbReference type="EMBL" id="TMN21616.1"/>
    </source>
</evidence>
<evidence type="ECO:0000259" key="4">
    <source>
        <dbReference type="PROSITE" id="PS51077"/>
    </source>
</evidence>
<dbReference type="GO" id="GO:0003677">
    <property type="term" value="F:DNA binding"/>
    <property type="evidence" value="ECO:0007669"/>
    <property type="project" value="UniProtKB-KW"/>
</dbReference>
<keyword evidence="1" id="KW-0805">Transcription regulation</keyword>
<keyword evidence="2" id="KW-0238">DNA-binding</keyword>
<proteinExistence type="predicted"/>
<dbReference type="Proteomes" id="UP000306980">
    <property type="component" value="Unassembled WGS sequence"/>
</dbReference>
<dbReference type="InterPro" id="IPR005471">
    <property type="entry name" value="Tscrpt_reg_IclR_N"/>
</dbReference>
<dbReference type="OrthoDB" id="9791752at2"/>
<accession>A0A5S3QMB1</accession>
<dbReference type="InterPro" id="IPR050707">
    <property type="entry name" value="HTH_MetabolicPath_Reg"/>
</dbReference>
<protein>
    <submittedName>
        <fullName evidence="6">IclR family transcriptional regulator</fullName>
    </submittedName>
</protein>
<gene>
    <name evidence="6" type="ORF">FFL34_05460</name>
</gene>
<dbReference type="SUPFAM" id="SSF46785">
    <property type="entry name" value="Winged helix' DNA-binding domain"/>
    <property type="match status" value="1"/>
</dbReference>
<dbReference type="EMBL" id="VCIA01000001">
    <property type="protein sequence ID" value="TMN21616.1"/>
    <property type="molecule type" value="Genomic_DNA"/>
</dbReference>
<dbReference type="InterPro" id="IPR014757">
    <property type="entry name" value="Tscrpt_reg_IclR_C"/>
</dbReference>
<dbReference type="SUPFAM" id="SSF55781">
    <property type="entry name" value="GAF domain-like"/>
    <property type="match status" value="1"/>
</dbReference>
<comment type="caution">
    <text evidence="6">The sequence shown here is derived from an EMBL/GenBank/DDBJ whole genome shotgun (WGS) entry which is preliminary data.</text>
</comment>
<evidence type="ECO:0000256" key="1">
    <source>
        <dbReference type="ARBA" id="ARBA00023015"/>
    </source>
</evidence>
<dbReference type="Pfam" id="PF09339">
    <property type="entry name" value="HTH_IclR"/>
    <property type="match status" value="1"/>
</dbReference>
<dbReference type="AlphaFoldDB" id="A0A5S3QMB1"/>
<dbReference type="Pfam" id="PF01614">
    <property type="entry name" value="IclR_C"/>
    <property type="match status" value="1"/>
</dbReference>
<dbReference type="InterPro" id="IPR036388">
    <property type="entry name" value="WH-like_DNA-bd_sf"/>
</dbReference>
<dbReference type="InterPro" id="IPR036390">
    <property type="entry name" value="WH_DNA-bd_sf"/>
</dbReference>
<dbReference type="GO" id="GO:0003700">
    <property type="term" value="F:DNA-binding transcription factor activity"/>
    <property type="evidence" value="ECO:0007669"/>
    <property type="project" value="TreeGrafter"/>
</dbReference>
<dbReference type="Gene3D" id="3.30.450.40">
    <property type="match status" value="1"/>
</dbReference>
<dbReference type="RefSeq" id="WP_138602197.1">
    <property type="nucleotide sequence ID" value="NZ_VCIA01000001.1"/>
</dbReference>
<dbReference type="Gene3D" id="1.10.10.10">
    <property type="entry name" value="Winged helix-like DNA-binding domain superfamily/Winged helix DNA-binding domain"/>
    <property type="match status" value="1"/>
</dbReference>
<dbReference type="PROSITE" id="PS51077">
    <property type="entry name" value="HTH_ICLR"/>
    <property type="match status" value="1"/>
</dbReference>
<keyword evidence="3" id="KW-0804">Transcription</keyword>
<dbReference type="PANTHER" id="PTHR30136">
    <property type="entry name" value="HELIX-TURN-HELIX TRANSCRIPTIONAL REGULATOR, ICLR FAMILY"/>
    <property type="match status" value="1"/>
</dbReference>
<organism evidence="6 7">
    <name type="scientific">Lentibacillus cibarius</name>
    <dbReference type="NCBI Taxonomy" id="2583219"/>
    <lineage>
        <taxon>Bacteria</taxon>
        <taxon>Bacillati</taxon>
        <taxon>Bacillota</taxon>
        <taxon>Bacilli</taxon>
        <taxon>Bacillales</taxon>
        <taxon>Bacillaceae</taxon>
        <taxon>Lentibacillus</taxon>
    </lineage>
</organism>
<reference evidence="6 7" key="1">
    <citation type="submission" date="2019-05" db="EMBL/GenBank/DDBJ databases">
        <title>Genomic analysis of Lentibacillus sp. NKC220-2.</title>
        <authorList>
            <person name="Oh Y.J."/>
        </authorList>
    </citation>
    <scope>NUCLEOTIDE SEQUENCE [LARGE SCALE GENOMIC DNA]</scope>
    <source>
        <strain evidence="6 7">NKC220-2</strain>
    </source>
</reference>
<dbReference type="PANTHER" id="PTHR30136:SF24">
    <property type="entry name" value="HTH-TYPE TRANSCRIPTIONAL REPRESSOR ALLR"/>
    <property type="match status" value="1"/>
</dbReference>
<evidence type="ECO:0000256" key="2">
    <source>
        <dbReference type="ARBA" id="ARBA00023125"/>
    </source>
</evidence>
<feature type="domain" description="HTH iclR-type" evidence="4">
    <location>
        <begin position="8"/>
        <end position="70"/>
    </location>
</feature>
<evidence type="ECO:0000256" key="3">
    <source>
        <dbReference type="ARBA" id="ARBA00023163"/>
    </source>
</evidence>
<name>A0A5S3QMB1_9BACI</name>
<dbReference type="SMART" id="SM00346">
    <property type="entry name" value="HTH_ICLR"/>
    <property type="match status" value="1"/>
</dbReference>
<dbReference type="GO" id="GO:0045892">
    <property type="term" value="P:negative regulation of DNA-templated transcription"/>
    <property type="evidence" value="ECO:0007669"/>
    <property type="project" value="TreeGrafter"/>
</dbReference>
<dbReference type="InterPro" id="IPR029016">
    <property type="entry name" value="GAF-like_dom_sf"/>
</dbReference>
<dbReference type="PROSITE" id="PS51078">
    <property type="entry name" value="ICLR_ED"/>
    <property type="match status" value="1"/>
</dbReference>